<evidence type="ECO:0000259" key="9">
    <source>
        <dbReference type="PROSITE" id="PS50850"/>
    </source>
</evidence>
<dbReference type="PANTHER" id="PTHR42718">
    <property type="entry name" value="MAJOR FACILITATOR SUPERFAMILY MULTIDRUG TRANSPORTER MFSC"/>
    <property type="match status" value="1"/>
</dbReference>
<feature type="transmembrane region" description="Helical" evidence="8">
    <location>
        <begin position="54"/>
        <end position="74"/>
    </location>
</feature>
<comment type="subcellular location">
    <subcellularLocation>
        <location evidence="1">Cell membrane</location>
        <topology evidence="1">Multi-pass membrane protein</topology>
    </subcellularLocation>
</comment>
<feature type="region of interest" description="Disordered" evidence="7">
    <location>
        <begin position="469"/>
        <end position="501"/>
    </location>
</feature>
<dbReference type="InterPro" id="IPR011701">
    <property type="entry name" value="MFS"/>
</dbReference>
<sequence length="501" mass="52392">MASGTTASARRRVWFTIVACAIPAFMGGLDNLVVSNALVAISRDLHESETELQWVVNGYTLAFAGLMLTCAGLGDRFGRRLVFVSGVLIFMTGSAISGLSESLAVLLVGRVTQGVGAAAVLPLSLTLLAAAVPAAKRGAAVGLWGGISGLGIALGPVVGGAITQGLAWEWIFWINLPIGVLAVVLILRTIEESRGPDADIDLPGALLGSAAVTVAVWAIVKGPDYGWTSARIAGGFVIAAVLLLLFLWWERRAASPLLPLRFYRSRGFVFSNIVSVALYFGLFGSIFLMAQYLQRVMGYNAFQAGLRTLPWSLGPMLIAPPSGLLTDRIGGGRLMALGMAVDAVALGWLACLAHPGTPYPDLVPPMLIGGLGMGMVWAPVTSVVLGSVGPQDHAKAAGTNSTLREVGGALGVAVCTSVFTHYFHRTPLHSFADIPVAFSNGLRAALWLSTAVVLAAVFAALAIPRPRLRGRSTVPQPDSAQSPEFTPSNEDEESKVGRNTG</sequence>
<evidence type="ECO:0000256" key="8">
    <source>
        <dbReference type="SAM" id="Phobius"/>
    </source>
</evidence>
<feature type="transmembrane region" description="Helical" evidence="8">
    <location>
        <begin position="139"/>
        <end position="158"/>
    </location>
</feature>
<gene>
    <name evidence="10" type="ORF">F5544_30950</name>
</gene>
<evidence type="ECO:0000256" key="7">
    <source>
        <dbReference type="SAM" id="MobiDB-lite"/>
    </source>
</evidence>
<dbReference type="InterPro" id="IPR020846">
    <property type="entry name" value="MFS_dom"/>
</dbReference>
<organism evidence="10 11">
    <name type="scientific">Nocardia arthritidis</name>
    <dbReference type="NCBI Taxonomy" id="228602"/>
    <lineage>
        <taxon>Bacteria</taxon>
        <taxon>Bacillati</taxon>
        <taxon>Actinomycetota</taxon>
        <taxon>Actinomycetes</taxon>
        <taxon>Mycobacteriales</taxon>
        <taxon>Nocardiaceae</taxon>
        <taxon>Nocardia</taxon>
    </lineage>
</organism>
<feature type="domain" description="Major facilitator superfamily (MFS) profile" evidence="9">
    <location>
        <begin position="16"/>
        <end position="467"/>
    </location>
</feature>
<feature type="transmembrane region" description="Helical" evidence="8">
    <location>
        <begin position="111"/>
        <end position="132"/>
    </location>
</feature>
<keyword evidence="6 8" id="KW-0472">Membrane</keyword>
<keyword evidence="5 8" id="KW-1133">Transmembrane helix</keyword>
<evidence type="ECO:0000256" key="1">
    <source>
        <dbReference type="ARBA" id="ARBA00004651"/>
    </source>
</evidence>
<evidence type="ECO:0000256" key="6">
    <source>
        <dbReference type="ARBA" id="ARBA00023136"/>
    </source>
</evidence>
<keyword evidence="4 8" id="KW-0812">Transmembrane</keyword>
<evidence type="ECO:0000313" key="11">
    <source>
        <dbReference type="Proteomes" id="UP000503540"/>
    </source>
</evidence>
<feature type="transmembrane region" description="Helical" evidence="8">
    <location>
        <begin position="12"/>
        <end position="34"/>
    </location>
</feature>
<feature type="transmembrane region" description="Helical" evidence="8">
    <location>
        <begin position="232"/>
        <end position="249"/>
    </location>
</feature>
<dbReference type="KEGG" id="nah:F5544_30950"/>
<dbReference type="GO" id="GO:0005886">
    <property type="term" value="C:plasma membrane"/>
    <property type="evidence" value="ECO:0007669"/>
    <property type="project" value="UniProtKB-SubCell"/>
</dbReference>
<proteinExistence type="predicted"/>
<feature type="compositionally biased region" description="Polar residues" evidence="7">
    <location>
        <begin position="473"/>
        <end position="488"/>
    </location>
</feature>
<evidence type="ECO:0000256" key="5">
    <source>
        <dbReference type="ARBA" id="ARBA00022989"/>
    </source>
</evidence>
<accession>A0A6G9YM83</accession>
<feature type="transmembrane region" description="Helical" evidence="8">
    <location>
        <begin position="81"/>
        <end position="99"/>
    </location>
</feature>
<dbReference type="PANTHER" id="PTHR42718:SF42">
    <property type="entry name" value="EXPORT PROTEIN"/>
    <property type="match status" value="1"/>
</dbReference>
<feature type="transmembrane region" description="Helical" evidence="8">
    <location>
        <begin position="444"/>
        <end position="463"/>
    </location>
</feature>
<feature type="transmembrane region" description="Helical" evidence="8">
    <location>
        <begin position="269"/>
        <end position="289"/>
    </location>
</feature>
<dbReference type="InterPro" id="IPR004638">
    <property type="entry name" value="EmrB-like"/>
</dbReference>
<feature type="transmembrane region" description="Helical" evidence="8">
    <location>
        <begin position="334"/>
        <end position="356"/>
    </location>
</feature>
<dbReference type="Gene3D" id="1.20.1250.20">
    <property type="entry name" value="MFS general substrate transporter like domains"/>
    <property type="match status" value="1"/>
</dbReference>
<reference evidence="10 11" key="1">
    <citation type="journal article" date="2019" name="ACS Chem. Biol.">
        <title>Identification and Mobilization of a Cryptic Antibiotic Biosynthesis Gene Locus from a Human-Pathogenic Nocardia Isolate.</title>
        <authorList>
            <person name="Herisse M."/>
            <person name="Ishida K."/>
            <person name="Porter J.L."/>
            <person name="Howden B."/>
            <person name="Hertweck C."/>
            <person name="Stinear T.P."/>
            <person name="Pidot S.J."/>
        </authorList>
    </citation>
    <scope>NUCLEOTIDE SEQUENCE [LARGE SCALE GENOMIC DNA]</scope>
    <source>
        <strain evidence="10 11">AUSMDU00012717</strain>
    </source>
</reference>
<dbReference type="SUPFAM" id="SSF103473">
    <property type="entry name" value="MFS general substrate transporter"/>
    <property type="match status" value="1"/>
</dbReference>
<feature type="transmembrane region" description="Helical" evidence="8">
    <location>
        <begin position="362"/>
        <end position="385"/>
    </location>
</feature>
<protein>
    <submittedName>
        <fullName evidence="10">DHA2 family efflux MFS transporter permease subunit</fullName>
    </submittedName>
</protein>
<dbReference type="Proteomes" id="UP000503540">
    <property type="component" value="Chromosome"/>
</dbReference>
<keyword evidence="11" id="KW-1185">Reference proteome</keyword>
<feature type="transmembrane region" description="Helical" evidence="8">
    <location>
        <begin position="406"/>
        <end position="424"/>
    </location>
</feature>
<dbReference type="EMBL" id="CP046172">
    <property type="protein sequence ID" value="QIS14033.1"/>
    <property type="molecule type" value="Genomic_DNA"/>
</dbReference>
<keyword evidence="2" id="KW-0813">Transport</keyword>
<evidence type="ECO:0000256" key="4">
    <source>
        <dbReference type="ARBA" id="ARBA00022692"/>
    </source>
</evidence>
<evidence type="ECO:0000313" key="10">
    <source>
        <dbReference type="EMBL" id="QIS14033.1"/>
    </source>
</evidence>
<dbReference type="Pfam" id="PF07690">
    <property type="entry name" value="MFS_1"/>
    <property type="match status" value="1"/>
</dbReference>
<name>A0A6G9YM83_9NOCA</name>
<dbReference type="GO" id="GO:0022857">
    <property type="term" value="F:transmembrane transporter activity"/>
    <property type="evidence" value="ECO:0007669"/>
    <property type="project" value="InterPro"/>
</dbReference>
<evidence type="ECO:0000256" key="2">
    <source>
        <dbReference type="ARBA" id="ARBA00022448"/>
    </source>
</evidence>
<dbReference type="InterPro" id="IPR036259">
    <property type="entry name" value="MFS_trans_sf"/>
</dbReference>
<dbReference type="AlphaFoldDB" id="A0A6G9YM83"/>
<dbReference type="NCBIfam" id="TIGR00711">
    <property type="entry name" value="efflux_EmrB"/>
    <property type="match status" value="1"/>
</dbReference>
<keyword evidence="3" id="KW-1003">Cell membrane</keyword>
<dbReference type="CDD" id="cd17321">
    <property type="entry name" value="MFS_MMR_MDR_like"/>
    <property type="match status" value="1"/>
</dbReference>
<feature type="transmembrane region" description="Helical" evidence="8">
    <location>
        <begin position="309"/>
        <end position="327"/>
    </location>
</feature>
<dbReference type="PROSITE" id="PS50850">
    <property type="entry name" value="MFS"/>
    <property type="match status" value="1"/>
</dbReference>
<dbReference type="RefSeq" id="WP_167476493.1">
    <property type="nucleotide sequence ID" value="NZ_CP046172.1"/>
</dbReference>
<feature type="transmembrane region" description="Helical" evidence="8">
    <location>
        <begin position="202"/>
        <end position="220"/>
    </location>
</feature>
<feature type="transmembrane region" description="Helical" evidence="8">
    <location>
        <begin position="170"/>
        <end position="190"/>
    </location>
</feature>
<dbReference type="Gene3D" id="1.20.1720.10">
    <property type="entry name" value="Multidrug resistance protein D"/>
    <property type="match status" value="1"/>
</dbReference>
<evidence type="ECO:0000256" key="3">
    <source>
        <dbReference type="ARBA" id="ARBA00022475"/>
    </source>
</evidence>